<evidence type="ECO:0000256" key="7">
    <source>
        <dbReference type="ARBA" id="ARBA00022949"/>
    </source>
</evidence>
<sequence>MVSAGLEILGLALCVIGSLLVMVSCGLPMWKVTAFIEANIVVAQYIWDGLWMSCVVQSTGLHTITLKQLVCPQLLHLSTHDVWKKCCNKGVKDTGILNL</sequence>
<dbReference type="STRING" id="56723.ENSLBEP00000033897"/>
<dbReference type="GeneTree" id="ENSGT00940000161769"/>
<protein>
    <submittedName>
        <fullName evidence="11">Claudin 5a</fullName>
    </submittedName>
</protein>
<keyword evidence="4" id="KW-0796">Tight junction</keyword>
<dbReference type="GO" id="GO:0005886">
    <property type="term" value="C:plasma membrane"/>
    <property type="evidence" value="ECO:0007669"/>
    <property type="project" value="UniProtKB-SubCell"/>
</dbReference>
<evidence type="ECO:0000256" key="8">
    <source>
        <dbReference type="ARBA" id="ARBA00022989"/>
    </source>
</evidence>
<dbReference type="Gene3D" id="1.20.140.150">
    <property type="match status" value="1"/>
</dbReference>
<keyword evidence="9 10" id="KW-0472">Membrane</keyword>
<dbReference type="GO" id="GO:0005923">
    <property type="term" value="C:bicellular tight junction"/>
    <property type="evidence" value="ECO:0007669"/>
    <property type="project" value="UniProtKB-SubCell"/>
</dbReference>
<name>A0A3Q3GJZ9_9LABR</name>
<dbReference type="Proteomes" id="UP000261660">
    <property type="component" value="Unplaced"/>
</dbReference>
<evidence type="ECO:0000256" key="2">
    <source>
        <dbReference type="ARBA" id="ARBA00004651"/>
    </source>
</evidence>
<dbReference type="Ensembl" id="ENSLBET00000035373.1">
    <property type="protein sequence ID" value="ENSLBEP00000033897.1"/>
    <property type="gene ID" value="ENSLBEG00000025509.1"/>
</dbReference>
<comment type="similarity">
    <text evidence="3">Belongs to the claudin family.</text>
</comment>
<evidence type="ECO:0000256" key="6">
    <source>
        <dbReference type="ARBA" id="ARBA00022692"/>
    </source>
</evidence>
<accession>A0A3Q3GJZ9</accession>
<keyword evidence="7" id="KW-0965">Cell junction</keyword>
<evidence type="ECO:0000313" key="11">
    <source>
        <dbReference type="Ensembl" id="ENSLBEP00000033897.1"/>
    </source>
</evidence>
<evidence type="ECO:0000256" key="5">
    <source>
        <dbReference type="ARBA" id="ARBA00022475"/>
    </source>
</evidence>
<dbReference type="InParanoid" id="A0A3Q3GJZ9"/>
<evidence type="ECO:0000256" key="4">
    <source>
        <dbReference type="ARBA" id="ARBA00022427"/>
    </source>
</evidence>
<feature type="transmembrane region" description="Helical" evidence="10">
    <location>
        <begin position="6"/>
        <end position="27"/>
    </location>
</feature>
<keyword evidence="8 10" id="KW-1133">Transmembrane helix</keyword>
<comment type="subcellular location">
    <subcellularLocation>
        <location evidence="1">Cell junction</location>
        <location evidence="1">Tight junction</location>
    </subcellularLocation>
    <subcellularLocation>
        <location evidence="2">Cell membrane</location>
        <topology evidence="2">Multi-pass membrane protein</topology>
    </subcellularLocation>
</comment>
<dbReference type="GO" id="GO:0005198">
    <property type="term" value="F:structural molecule activity"/>
    <property type="evidence" value="ECO:0007669"/>
    <property type="project" value="InterPro"/>
</dbReference>
<reference evidence="11" key="2">
    <citation type="submission" date="2025-09" db="UniProtKB">
        <authorList>
            <consortium name="Ensembl"/>
        </authorList>
    </citation>
    <scope>IDENTIFICATION</scope>
</reference>
<dbReference type="PANTHER" id="PTHR12002">
    <property type="entry name" value="CLAUDIN"/>
    <property type="match status" value="1"/>
</dbReference>
<reference evidence="11" key="1">
    <citation type="submission" date="2025-08" db="UniProtKB">
        <authorList>
            <consortium name="Ensembl"/>
        </authorList>
    </citation>
    <scope>IDENTIFICATION</scope>
</reference>
<keyword evidence="5" id="KW-1003">Cell membrane</keyword>
<dbReference type="AlphaFoldDB" id="A0A3Q3GJZ9"/>
<keyword evidence="12" id="KW-1185">Reference proteome</keyword>
<evidence type="ECO:0000256" key="10">
    <source>
        <dbReference type="SAM" id="Phobius"/>
    </source>
</evidence>
<proteinExistence type="inferred from homology"/>
<evidence type="ECO:0000256" key="1">
    <source>
        <dbReference type="ARBA" id="ARBA00004435"/>
    </source>
</evidence>
<dbReference type="InterPro" id="IPR006187">
    <property type="entry name" value="Claudin"/>
</dbReference>
<evidence type="ECO:0000256" key="9">
    <source>
        <dbReference type="ARBA" id="ARBA00023136"/>
    </source>
</evidence>
<organism evidence="11 12">
    <name type="scientific">Labrus bergylta</name>
    <name type="common">ballan wrasse</name>
    <dbReference type="NCBI Taxonomy" id="56723"/>
    <lineage>
        <taxon>Eukaryota</taxon>
        <taxon>Metazoa</taxon>
        <taxon>Chordata</taxon>
        <taxon>Craniata</taxon>
        <taxon>Vertebrata</taxon>
        <taxon>Euteleostomi</taxon>
        <taxon>Actinopterygii</taxon>
        <taxon>Neopterygii</taxon>
        <taxon>Teleostei</taxon>
        <taxon>Neoteleostei</taxon>
        <taxon>Acanthomorphata</taxon>
        <taxon>Eupercaria</taxon>
        <taxon>Labriformes</taxon>
        <taxon>Labridae</taxon>
        <taxon>Labrus</taxon>
    </lineage>
</organism>
<keyword evidence="6 10" id="KW-0812">Transmembrane</keyword>
<evidence type="ECO:0000313" key="12">
    <source>
        <dbReference type="Proteomes" id="UP000261660"/>
    </source>
</evidence>
<evidence type="ECO:0000256" key="3">
    <source>
        <dbReference type="ARBA" id="ARBA00008295"/>
    </source>
</evidence>